<accession>A0A218M3D9</accession>
<dbReference type="EMBL" id="KY979132">
    <property type="protein sequence ID" value="ASD50555.1"/>
    <property type="molecule type" value="Genomic_DNA"/>
</dbReference>
<organism evidence="1 2">
    <name type="scientific">Acidovorax phage ACP17</name>
    <dbReference type="NCBI Taxonomy" id="2010329"/>
    <lineage>
        <taxon>Viruses</taxon>
        <taxon>Duplodnaviria</taxon>
        <taxon>Heunggongvirae</taxon>
        <taxon>Uroviricota</taxon>
        <taxon>Caudoviricetes</taxon>
        <taxon>Busanvirus</taxon>
        <taxon>Busanvirus ACP17</taxon>
    </lineage>
</organism>
<dbReference type="KEGG" id="vg:40085706"/>
<dbReference type="RefSeq" id="YP_009609621.1">
    <property type="nucleotide sequence ID" value="NC_041997.1"/>
</dbReference>
<dbReference type="Proteomes" id="UP000224101">
    <property type="component" value="Segment"/>
</dbReference>
<evidence type="ECO:0000313" key="2">
    <source>
        <dbReference type="Proteomes" id="UP000224101"/>
    </source>
</evidence>
<name>A0A218M3D9_9CAUD</name>
<keyword evidence="2" id="KW-1185">Reference proteome</keyword>
<protein>
    <submittedName>
        <fullName evidence="1">Uncharacterized protein</fullName>
    </submittedName>
</protein>
<proteinExistence type="predicted"/>
<sequence length="117" mass="13057">MSNNRTVFLQAPKKGDQQAYGARMAKKYNLKDDGGARGCWCAMIAPTAALAREAVKAMKADGLNAWDWKENVLSARQTYWEQLLRNKGYEAAVEQMTRFMKSAGYSAGFKIPDAEVK</sequence>
<dbReference type="GeneID" id="40085706"/>
<reference evidence="1 2" key="1">
    <citation type="submission" date="2017-08" db="EMBL/GenBank/DDBJ databases">
        <title>Characterization and complete genome sequence of novel bacteriophage infecting the causal agent of bacterial fruit blotch, Acidovorax citrulli.</title>
        <authorList>
            <person name="Midani A.R."/>
            <person name="Park S.-H."/>
            <person name="Choi T.-J."/>
        </authorList>
    </citation>
    <scope>NUCLEOTIDE SEQUENCE [LARGE SCALE GENOMIC DNA]</scope>
</reference>
<evidence type="ECO:0000313" key="1">
    <source>
        <dbReference type="EMBL" id="ASD50555.1"/>
    </source>
</evidence>